<evidence type="ECO:0000313" key="10">
    <source>
        <dbReference type="Proteomes" id="UP000094009"/>
    </source>
</evidence>
<protein>
    <recommendedName>
        <fullName evidence="1 7">Imidazolonepropionase</fullName>
        <ecNumber evidence="1 7">3.5.2.7</ecNumber>
    </recommendedName>
    <alternativeName>
        <fullName evidence="7">Imidazolone-5-propionate hydrolase</fullName>
    </alternativeName>
</protein>
<comment type="similarity">
    <text evidence="7">Belongs to the metallo-dependent hydrolases superfamily. HutI family.</text>
</comment>
<gene>
    <name evidence="7" type="primary">hutI</name>
    <name evidence="9" type="ORF">TH4_10915</name>
</gene>
<dbReference type="GO" id="GO:0050480">
    <property type="term" value="F:imidazolonepropionase activity"/>
    <property type="evidence" value="ECO:0007669"/>
    <property type="project" value="UniProtKB-UniRule"/>
</dbReference>
<feature type="domain" description="Amidohydrolase-related" evidence="8">
    <location>
        <begin position="58"/>
        <end position="375"/>
    </location>
</feature>
<dbReference type="GO" id="GO:0008270">
    <property type="term" value="F:zinc ion binding"/>
    <property type="evidence" value="ECO:0007669"/>
    <property type="project" value="UniProtKB-UniRule"/>
</dbReference>
<dbReference type="InterPro" id="IPR005920">
    <property type="entry name" value="HutI"/>
</dbReference>
<dbReference type="HAMAP" id="MF_00372">
    <property type="entry name" value="HutI"/>
    <property type="match status" value="1"/>
</dbReference>
<feature type="binding site" evidence="7">
    <location>
        <position position="66"/>
    </location>
    <ligand>
        <name>Zn(2+)</name>
        <dbReference type="ChEBI" id="CHEBI:29105"/>
    </ligand>
</feature>
<comment type="cofactor">
    <cofactor evidence="7">
        <name>Zn(2+)</name>
        <dbReference type="ChEBI" id="CHEBI:29105"/>
    </cofactor>
    <cofactor evidence="7">
        <name>Fe(3+)</name>
        <dbReference type="ChEBI" id="CHEBI:29034"/>
    </cofactor>
    <text evidence="7">Binds 1 zinc or iron ion per subunit.</text>
</comment>
<dbReference type="Proteomes" id="UP000094009">
    <property type="component" value="Unassembled WGS sequence"/>
</dbReference>
<dbReference type="GO" id="GO:0019556">
    <property type="term" value="P:L-histidine catabolic process to glutamate and formamide"/>
    <property type="evidence" value="ECO:0007669"/>
    <property type="project" value="UniProtKB-UniRule"/>
</dbReference>
<dbReference type="EC" id="3.5.2.7" evidence="1 7"/>
<dbReference type="InterPro" id="IPR032466">
    <property type="entry name" value="Metal_Hydrolase"/>
</dbReference>
<dbReference type="PANTHER" id="PTHR42752:SF1">
    <property type="entry name" value="IMIDAZOLONEPROPIONASE-RELATED"/>
    <property type="match status" value="1"/>
</dbReference>
<name>A0A853KZ08_9PROT</name>
<accession>A0A853KZ08</accession>
<feature type="binding site" evidence="7">
    <location>
        <position position="68"/>
    </location>
    <ligand>
        <name>Zn(2+)</name>
        <dbReference type="ChEBI" id="CHEBI:29105"/>
    </ligand>
</feature>
<comment type="function">
    <text evidence="7">Catalyzes the hydrolytic cleavage of the carbon-nitrogen bond in imidazolone-5-propanoate to yield N-formimidoyl-L-glutamate. It is the third step in the universal histidine degradation pathway.</text>
</comment>
<feature type="binding site" evidence="7">
    <location>
        <position position="311"/>
    </location>
    <ligand>
        <name>Fe(3+)</name>
        <dbReference type="ChEBI" id="CHEBI:29034"/>
    </ligand>
</feature>
<dbReference type="InterPro" id="IPR006680">
    <property type="entry name" value="Amidohydro-rel"/>
</dbReference>
<feature type="binding site" evidence="7">
    <location>
        <position position="138"/>
    </location>
    <ligand>
        <name>N-formimidoyl-L-glutamate</name>
        <dbReference type="ChEBI" id="CHEBI:58928"/>
    </ligand>
</feature>
<evidence type="ECO:0000256" key="3">
    <source>
        <dbReference type="ARBA" id="ARBA00022801"/>
    </source>
</evidence>
<dbReference type="GO" id="GO:0005737">
    <property type="term" value="C:cytoplasm"/>
    <property type="evidence" value="ECO:0007669"/>
    <property type="project" value="UniProtKB-SubCell"/>
</dbReference>
<feature type="binding site" evidence="7">
    <location>
        <position position="236"/>
    </location>
    <ligand>
        <name>Fe(3+)</name>
        <dbReference type="ChEBI" id="CHEBI:29034"/>
    </ligand>
</feature>
<feature type="binding site" evidence="7">
    <location>
        <position position="311"/>
    </location>
    <ligand>
        <name>Zn(2+)</name>
        <dbReference type="ChEBI" id="CHEBI:29105"/>
    </ligand>
</feature>
<comment type="catalytic activity">
    <reaction evidence="7">
        <text>4-imidazolone-5-propanoate + H2O = N-formimidoyl-L-glutamate</text>
        <dbReference type="Rhea" id="RHEA:23660"/>
        <dbReference type="ChEBI" id="CHEBI:15377"/>
        <dbReference type="ChEBI" id="CHEBI:58928"/>
        <dbReference type="ChEBI" id="CHEBI:77893"/>
        <dbReference type="EC" id="3.5.2.7"/>
    </reaction>
</comment>
<dbReference type="SUPFAM" id="SSF51556">
    <property type="entry name" value="Metallo-dependent hydrolases"/>
    <property type="match status" value="1"/>
</dbReference>
<dbReference type="GO" id="GO:0005506">
    <property type="term" value="F:iron ion binding"/>
    <property type="evidence" value="ECO:0007669"/>
    <property type="project" value="UniProtKB-UniRule"/>
</dbReference>
<dbReference type="EMBL" id="JPVZ01000004">
    <property type="protein sequence ID" value="OAZ09695.1"/>
    <property type="molecule type" value="Genomic_DNA"/>
</dbReference>
<feature type="binding site" evidence="7">
    <location>
        <position position="75"/>
    </location>
    <ligand>
        <name>4-imidazolone-5-propanoate</name>
        <dbReference type="ChEBI" id="CHEBI:77893"/>
    </ligand>
</feature>
<dbReference type="NCBIfam" id="TIGR01224">
    <property type="entry name" value="hutI"/>
    <property type="match status" value="1"/>
</dbReference>
<keyword evidence="4 7" id="KW-0369">Histidine metabolism</keyword>
<dbReference type="InterPro" id="IPR011059">
    <property type="entry name" value="Metal-dep_hydrolase_composite"/>
</dbReference>
<sequence length="400" mass="42543">MLLRNAKIVTIGDQDSYGLIECGAIAIKDGLIDWVGADDAIPAAYLDGPVRNLEGRLITPALIDCHTHVVHGGDRAVEFEMRLKGASYEEVARAGGGIVSTVKATREASIEDLLTSALPRVDALLAEGVSVIEVKSGYGLDRDTELNMLRAARMISAHRNVRIKTTFLGAHAVPVEYKDDPDGYIDEVCIPTLKAAHAEGLVDAVDGFCEGIAFNTDQIKRVFDAARELGIPVKLHAEQLSNIGGTKLAAEYGAISVDHIEYATEEDAIVMAKAGSVAVLLPGAFYTLHETQLPPIDAFRKHGVPMAIATDCNPGSSPLASILLTMNMSCTLFRLTPEEALVGATAHAARALGLSDTGRIKVGLRADLAIWNAKHPAELAYRIGFNPLFESIVGGESIAA</sequence>
<feature type="binding site" evidence="7">
    <location>
        <position position="236"/>
    </location>
    <ligand>
        <name>Zn(2+)</name>
        <dbReference type="ChEBI" id="CHEBI:29105"/>
    </ligand>
</feature>
<feature type="binding site" evidence="7">
    <location>
        <position position="313"/>
    </location>
    <ligand>
        <name>N-formimidoyl-L-glutamate</name>
        <dbReference type="ChEBI" id="CHEBI:58928"/>
    </ligand>
</feature>
<dbReference type="UniPathway" id="UPA00379">
    <property type="reaction ID" value="UER00551"/>
</dbReference>
<dbReference type="CDD" id="cd01296">
    <property type="entry name" value="Imidazolone-5PH"/>
    <property type="match status" value="1"/>
</dbReference>
<evidence type="ECO:0000256" key="7">
    <source>
        <dbReference type="HAMAP-Rule" id="MF_00372"/>
    </source>
</evidence>
<evidence type="ECO:0000256" key="4">
    <source>
        <dbReference type="ARBA" id="ARBA00022808"/>
    </source>
</evidence>
<reference evidence="9 10" key="1">
    <citation type="submission" date="2014-07" db="EMBL/GenBank/DDBJ databases">
        <title>Draft genome sequence of Thalassospira tepidiphila 1-1B.</title>
        <authorList>
            <person name="Lai Q."/>
            <person name="Shao Z."/>
        </authorList>
    </citation>
    <scope>NUCLEOTIDE SEQUENCE [LARGE SCALE GENOMIC DNA]</scope>
    <source>
        <strain evidence="9 10">MCCC 1A03514</strain>
    </source>
</reference>
<feature type="binding site" evidence="7">
    <location>
        <position position="171"/>
    </location>
    <ligand>
        <name>4-imidazolone-5-propanoate</name>
        <dbReference type="ChEBI" id="CHEBI:77893"/>
    </ligand>
</feature>
<feature type="binding site" evidence="7">
    <location>
        <position position="316"/>
    </location>
    <ligand>
        <name>4-imidazolone-5-propanoate</name>
        <dbReference type="ChEBI" id="CHEBI:77893"/>
    </ligand>
</feature>
<dbReference type="GO" id="GO:0019557">
    <property type="term" value="P:L-histidine catabolic process to glutamate and formate"/>
    <property type="evidence" value="ECO:0007669"/>
    <property type="project" value="UniProtKB-UniPathway"/>
</dbReference>
<comment type="pathway">
    <text evidence="7">Amino-acid degradation; L-histidine degradation into L-glutamate; N-formimidoyl-L-glutamate from L-histidine: step 3/3.</text>
</comment>
<dbReference type="RefSeq" id="WP_064781093.1">
    <property type="nucleotide sequence ID" value="NZ_JPVZ01000004.1"/>
</dbReference>
<evidence type="ECO:0000256" key="1">
    <source>
        <dbReference type="ARBA" id="ARBA00012864"/>
    </source>
</evidence>
<keyword evidence="5 7" id="KW-0862">Zinc</keyword>
<evidence type="ECO:0000256" key="6">
    <source>
        <dbReference type="ARBA" id="ARBA00023004"/>
    </source>
</evidence>
<dbReference type="Pfam" id="PF01979">
    <property type="entry name" value="Amidohydro_1"/>
    <property type="match status" value="1"/>
</dbReference>
<comment type="caution">
    <text evidence="9">The sequence shown here is derived from an EMBL/GenBank/DDBJ whole genome shotgun (WGS) entry which is preliminary data.</text>
</comment>
<keyword evidence="6 7" id="KW-0408">Iron</keyword>
<feature type="binding site" evidence="7">
    <location>
        <position position="239"/>
    </location>
    <ligand>
        <name>4-imidazolone-5-propanoate</name>
        <dbReference type="ChEBI" id="CHEBI:77893"/>
    </ligand>
</feature>
<feature type="binding site" evidence="7">
    <location>
        <position position="138"/>
    </location>
    <ligand>
        <name>4-imidazolone-5-propanoate</name>
        <dbReference type="ChEBI" id="CHEBI:77893"/>
    </ligand>
</feature>
<dbReference type="PANTHER" id="PTHR42752">
    <property type="entry name" value="IMIDAZOLONEPROPIONASE"/>
    <property type="match status" value="1"/>
</dbReference>
<evidence type="ECO:0000256" key="2">
    <source>
        <dbReference type="ARBA" id="ARBA00022723"/>
    </source>
</evidence>
<proteinExistence type="inferred from homology"/>
<dbReference type="SUPFAM" id="SSF51338">
    <property type="entry name" value="Composite domain of metallo-dependent hydrolases"/>
    <property type="match status" value="1"/>
</dbReference>
<feature type="binding site" evidence="7">
    <location>
        <position position="66"/>
    </location>
    <ligand>
        <name>Fe(3+)</name>
        <dbReference type="ChEBI" id="CHEBI:29034"/>
    </ligand>
</feature>
<evidence type="ECO:0000313" key="9">
    <source>
        <dbReference type="EMBL" id="OAZ09695.1"/>
    </source>
</evidence>
<dbReference type="Gene3D" id="2.30.40.10">
    <property type="entry name" value="Urease, subunit C, domain 1"/>
    <property type="match status" value="1"/>
</dbReference>
<keyword evidence="7" id="KW-0963">Cytoplasm</keyword>
<dbReference type="Gene3D" id="3.20.20.140">
    <property type="entry name" value="Metal-dependent hydrolases"/>
    <property type="match status" value="1"/>
</dbReference>
<keyword evidence="2 7" id="KW-0479">Metal-binding</keyword>
<feature type="binding site" evidence="7">
    <location>
        <position position="315"/>
    </location>
    <ligand>
        <name>N-formimidoyl-L-glutamate</name>
        <dbReference type="ChEBI" id="CHEBI:58928"/>
    </ligand>
</feature>
<keyword evidence="3 7" id="KW-0378">Hydrolase</keyword>
<feature type="binding site" evidence="7">
    <location>
        <position position="68"/>
    </location>
    <ligand>
        <name>Fe(3+)</name>
        <dbReference type="ChEBI" id="CHEBI:29034"/>
    </ligand>
</feature>
<dbReference type="FunFam" id="3.20.20.140:FF:000007">
    <property type="entry name" value="Imidazolonepropionase"/>
    <property type="match status" value="1"/>
</dbReference>
<dbReference type="AlphaFoldDB" id="A0A853KZ08"/>
<evidence type="ECO:0000259" key="8">
    <source>
        <dbReference type="Pfam" id="PF01979"/>
    </source>
</evidence>
<comment type="subcellular location">
    <subcellularLocation>
        <location evidence="7">Cytoplasm</location>
    </subcellularLocation>
</comment>
<evidence type="ECO:0000256" key="5">
    <source>
        <dbReference type="ARBA" id="ARBA00022833"/>
    </source>
</evidence>
<organism evidence="9 10">
    <name type="scientific">Thalassospira tepidiphila MCCC 1A03514</name>
    <dbReference type="NCBI Taxonomy" id="1177930"/>
    <lineage>
        <taxon>Bacteria</taxon>
        <taxon>Pseudomonadati</taxon>
        <taxon>Pseudomonadota</taxon>
        <taxon>Alphaproteobacteria</taxon>
        <taxon>Rhodospirillales</taxon>
        <taxon>Thalassospiraceae</taxon>
        <taxon>Thalassospira</taxon>
    </lineage>
</organism>